<name>A0A6F8XV59_9ACTN</name>
<reference evidence="2 3" key="1">
    <citation type="submission" date="2020-03" db="EMBL/GenBank/DDBJ databases">
        <title>Whole genome shotgun sequence of Phytohabitans flavus NBRC 107702.</title>
        <authorList>
            <person name="Komaki H."/>
            <person name="Tamura T."/>
        </authorList>
    </citation>
    <scope>NUCLEOTIDE SEQUENCE [LARGE SCALE GENOMIC DNA]</scope>
    <source>
        <strain evidence="2 3">NBRC 107702</strain>
    </source>
</reference>
<evidence type="ECO:0000313" key="3">
    <source>
        <dbReference type="Proteomes" id="UP000502508"/>
    </source>
</evidence>
<protein>
    <recommendedName>
        <fullName evidence="1">SHOCT domain-containing protein</fullName>
    </recommendedName>
</protein>
<dbReference type="Proteomes" id="UP000502508">
    <property type="component" value="Chromosome"/>
</dbReference>
<dbReference type="KEGG" id="pfla:Pflav_041250"/>
<feature type="domain" description="SHOCT" evidence="1">
    <location>
        <begin position="167"/>
        <end position="194"/>
    </location>
</feature>
<sequence>MSLFDRFKRIPDPVEGTAQVVSATGAPDGHGSAACGMHLVLTIPGVPAFAVQGTYLVKMAKWPAPGMVLPIVASRADPRRFKIRWDQVPTGRQSGAAQAARLAETLNAQGGTWQQPPSNVSLDGAVYVNGRPASPAEAEQIAGMLGVTLPGTGTPASPGGAGQDRLARLERLAALYQSGALSAAEYERLKAEILNG</sequence>
<evidence type="ECO:0000313" key="2">
    <source>
        <dbReference type="EMBL" id="BCB77715.1"/>
    </source>
</evidence>
<dbReference type="InterPro" id="IPR018649">
    <property type="entry name" value="SHOCT"/>
</dbReference>
<organism evidence="2 3">
    <name type="scientific">Phytohabitans flavus</name>
    <dbReference type="NCBI Taxonomy" id="1076124"/>
    <lineage>
        <taxon>Bacteria</taxon>
        <taxon>Bacillati</taxon>
        <taxon>Actinomycetota</taxon>
        <taxon>Actinomycetes</taxon>
        <taxon>Micromonosporales</taxon>
        <taxon>Micromonosporaceae</taxon>
    </lineage>
</organism>
<dbReference type="RefSeq" id="WP_173037431.1">
    <property type="nucleotide sequence ID" value="NZ_AP022870.1"/>
</dbReference>
<gene>
    <name evidence="2" type="ORF">Pflav_041250</name>
</gene>
<reference evidence="2 3" key="2">
    <citation type="submission" date="2020-03" db="EMBL/GenBank/DDBJ databases">
        <authorList>
            <person name="Ichikawa N."/>
            <person name="Kimura A."/>
            <person name="Kitahashi Y."/>
            <person name="Uohara A."/>
        </authorList>
    </citation>
    <scope>NUCLEOTIDE SEQUENCE [LARGE SCALE GENOMIC DNA]</scope>
    <source>
        <strain evidence="2 3">NBRC 107702</strain>
    </source>
</reference>
<dbReference type="AlphaFoldDB" id="A0A6F8XV59"/>
<dbReference type="EMBL" id="AP022870">
    <property type="protein sequence ID" value="BCB77715.1"/>
    <property type="molecule type" value="Genomic_DNA"/>
</dbReference>
<keyword evidence="3" id="KW-1185">Reference proteome</keyword>
<accession>A0A6F8XV59</accession>
<dbReference type="Pfam" id="PF09851">
    <property type="entry name" value="SHOCT"/>
    <property type="match status" value="1"/>
</dbReference>
<evidence type="ECO:0000259" key="1">
    <source>
        <dbReference type="Pfam" id="PF09851"/>
    </source>
</evidence>
<proteinExistence type="predicted"/>